<evidence type="ECO:0000256" key="1">
    <source>
        <dbReference type="ARBA" id="ARBA00009477"/>
    </source>
</evidence>
<dbReference type="PANTHER" id="PTHR30097:SF15">
    <property type="entry name" value="CATION EFFLUX SYSTEM PROTEIN CUSB"/>
    <property type="match status" value="1"/>
</dbReference>
<feature type="domain" description="CzcB-like C-terminal circularly permuted SH3-like" evidence="8">
    <location>
        <begin position="360"/>
        <end position="421"/>
    </location>
</feature>
<dbReference type="Pfam" id="PF25919">
    <property type="entry name" value="BSH_CusB"/>
    <property type="match status" value="1"/>
</dbReference>
<keyword evidence="2" id="KW-0813">Transport</keyword>
<dbReference type="Pfam" id="PF25975">
    <property type="entry name" value="CzcB_C"/>
    <property type="match status" value="1"/>
</dbReference>
<dbReference type="RefSeq" id="WP_244545654.1">
    <property type="nucleotide sequence ID" value="NZ_FQUS01000005.1"/>
</dbReference>
<reference evidence="9 10" key="1">
    <citation type="submission" date="2016-11" db="EMBL/GenBank/DDBJ databases">
        <authorList>
            <person name="Jaros S."/>
            <person name="Januszkiewicz K."/>
            <person name="Wedrychowicz H."/>
        </authorList>
    </citation>
    <scope>NUCLEOTIDE SEQUENCE [LARGE SCALE GENOMIC DNA]</scope>
    <source>
        <strain evidence="9 10">DSM 21986</strain>
    </source>
</reference>
<dbReference type="PANTHER" id="PTHR30097">
    <property type="entry name" value="CATION EFFLUX SYSTEM PROTEIN CUSB"/>
    <property type="match status" value="1"/>
</dbReference>
<dbReference type="Gene3D" id="2.40.420.20">
    <property type="match status" value="1"/>
</dbReference>
<feature type="region of interest" description="Disordered" evidence="3">
    <location>
        <begin position="436"/>
        <end position="474"/>
    </location>
</feature>
<feature type="domain" description="Heavy metal binding" evidence="5">
    <location>
        <begin position="64"/>
        <end position="90"/>
    </location>
</feature>
<dbReference type="Proteomes" id="UP000184041">
    <property type="component" value="Unassembled WGS sequence"/>
</dbReference>
<keyword evidence="4" id="KW-1133">Transmembrane helix</keyword>
<comment type="similarity">
    <text evidence="1">Belongs to the membrane fusion protein (MFP) (TC 8.A.1) family.</text>
</comment>
<dbReference type="Pfam" id="PF19335">
    <property type="entry name" value="HMBD"/>
    <property type="match status" value="1"/>
</dbReference>
<dbReference type="NCBIfam" id="TIGR01730">
    <property type="entry name" value="RND_mfp"/>
    <property type="match status" value="1"/>
</dbReference>
<gene>
    <name evidence="9" type="ORF">SAMN05443144_105213</name>
</gene>
<dbReference type="Gene3D" id="2.40.30.170">
    <property type="match status" value="1"/>
</dbReference>
<dbReference type="GO" id="GO:0016020">
    <property type="term" value="C:membrane"/>
    <property type="evidence" value="ECO:0007669"/>
    <property type="project" value="InterPro"/>
</dbReference>
<dbReference type="SUPFAM" id="SSF111369">
    <property type="entry name" value="HlyD-like secretion proteins"/>
    <property type="match status" value="1"/>
</dbReference>
<dbReference type="InterPro" id="IPR058649">
    <property type="entry name" value="CzcB_C"/>
</dbReference>
<keyword evidence="4" id="KW-0472">Membrane</keyword>
<dbReference type="GO" id="GO:0030288">
    <property type="term" value="C:outer membrane-bounded periplasmic space"/>
    <property type="evidence" value="ECO:0007669"/>
    <property type="project" value="TreeGrafter"/>
</dbReference>
<evidence type="ECO:0000313" key="10">
    <source>
        <dbReference type="Proteomes" id="UP000184041"/>
    </source>
</evidence>
<dbReference type="GO" id="GO:0046914">
    <property type="term" value="F:transition metal ion binding"/>
    <property type="evidence" value="ECO:0007669"/>
    <property type="project" value="TreeGrafter"/>
</dbReference>
<dbReference type="Gene3D" id="2.40.50.100">
    <property type="match status" value="1"/>
</dbReference>
<dbReference type="FunFam" id="2.40.30.170:FF:000010">
    <property type="entry name" value="Efflux RND transporter periplasmic adaptor subunit"/>
    <property type="match status" value="1"/>
</dbReference>
<dbReference type="STRING" id="1194090.SAMN05443144_105213"/>
<organism evidence="9 10">
    <name type="scientific">Fodinibius roseus</name>
    <dbReference type="NCBI Taxonomy" id="1194090"/>
    <lineage>
        <taxon>Bacteria</taxon>
        <taxon>Pseudomonadati</taxon>
        <taxon>Balneolota</taxon>
        <taxon>Balneolia</taxon>
        <taxon>Balneolales</taxon>
        <taxon>Balneolaceae</taxon>
        <taxon>Fodinibius</taxon>
    </lineage>
</organism>
<dbReference type="Pfam" id="PF25954">
    <property type="entry name" value="Beta-barrel_RND_2"/>
    <property type="match status" value="1"/>
</dbReference>
<evidence type="ECO:0000259" key="6">
    <source>
        <dbReference type="Pfam" id="PF25919"/>
    </source>
</evidence>
<dbReference type="EMBL" id="FQUS01000005">
    <property type="protein sequence ID" value="SHF11583.1"/>
    <property type="molecule type" value="Genomic_DNA"/>
</dbReference>
<evidence type="ECO:0000313" key="9">
    <source>
        <dbReference type="EMBL" id="SHF11583.1"/>
    </source>
</evidence>
<name>A0A1M4Z0H9_9BACT</name>
<feature type="domain" description="CusB-like barrel-sandwich hybrid" evidence="6">
    <location>
        <begin position="143"/>
        <end position="271"/>
    </location>
</feature>
<accession>A0A1M4Z0H9</accession>
<protein>
    <submittedName>
        <fullName evidence="9">Membrane fusion protein, Cu(I)/Ag(I) efflux system/membrane fusion protein, cobalt-zinc-cadmium efflux system</fullName>
    </submittedName>
</protein>
<dbReference type="GO" id="GO:0015679">
    <property type="term" value="P:plasma membrane copper ion transport"/>
    <property type="evidence" value="ECO:0007669"/>
    <property type="project" value="TreeGrafter"/>
</dbReference>
<evidence type="ECO:0000256" key="3">
    <source>
        <dbReference type="SAM" id="MobiDB-lite"/>
    </source>
</evidence>
<dbReference type="GO" id="GO:0022857">
    <property type="term" value="F:transmembrane transporter activity"/>
    <property type="evidence" value="ECO:0007669"/>
    <property type="project" value="InterPro"/>
</dbReference>
<feature type="transmembrane region" description="Helical" evidence="4">
    <location>
        <begin position="7"/>
        <end position="24"/>
    </location>
</feature>
<evidence type="ECO:0000259" key="8">
    <source>
        <dbReference type="Pfam" id="PF25975"/>
    </source>
</evidence>
<evidence type="ECO:0000256" key="2">
    <source>
        <dbReference type="ARBA" id="ARBA00022448"/>
    </source>
</evidence>
<evidence type="ECO:0000259" key="7">
    <source>
        <dbReference type="Pfam" id="PF25954"/>
    </source>
</evidence>
<dbReference type="InterPro" id="IPR051909">
    <property type="entry name" value="MFP_Cation_Efflux"/>
</dbReference>
<dbReference type="AlphaFoldDB" id="A0A1M4Z0H9"/>
<dbReference type="InterPro" id="IPR058792">
    <property type="entry name" value="Beta-barrel_RND_2"/>
</dbReference>
<dbReference type="InterPro" id="IPR006143">
    <property type="entry name" value="RND_pump_MFP"/>
</dbReference>
<evidence type="ECO:0000259" key="5">
    <source>
        <dbReference type="Pfam" id="PF19335"/>
    </source>
</evidence>
<dbReference type="InterPro" id="IPR045800">
    <property type="entry name" value="HMBD"/>
</dbReference>
<dbReference type="GO" id="GO:0060003">
    <property type="term" value="P:copper ion export"/>
    <property type="evidence" value="ECO:0007669"/>
    <property type="project" value="TreeGrafter"/>
</dbReference>
<keyword evidence="4" id="KW-0812">Transmembrane</keyword>
<dbReference type="Gene3D" id="6.10.140.730">
    <property type="match status" value="1"/>
</dbReference>
<feature type="compositionally biased region" description="Basic and acidic residues" evidence="3">
    <location>
        <begin position="457"/>
        <end position="468"/>
    </location>
</feature>
<evidence type="ECO:0000256" key="4">
    <source>
        <dbReference type="SAM" id="Phobius"/>
    </source>
</evidence>
<keyword evidence="10" id="KW-1185">Reference proteome</keyword>
<dbReference type="InterPro" id="IPR058790">
    <property type="entry name" value="BSH_CusB"/>
</dbReference>
<proteinExistence type="inferred from homology"/>
<feature type="domain" description="CusB-like beta-barrel" evidence="7">
    <location>
        <begin position="276"/>
        <end position="352"/>
    </location>
</feature>
<sequence>MNTKSILLSLGVIAIFTLGGYWLGTQSTDTTASIPQAAEEMQHDDIQKDTQSEASQKGDREILYWQAPMNPSEIYDKPGKSKMGMDLVPVYADEANSSEGMVTINPVVVQNMNVRTATVQQKDLSTTVSAVGKVEYDEQKLYNVNPKVSGWVEQLHVDYTGKMVQRGQPLFSIYSPELVTTQREYLLALKTRDKVGSSSFDQIRAGGNSLLEATRKRLEYWDIPDSEIKELEQSGEVKKAVTLKSPATGVVLHKNAVEGEFIKSGTPAYKIADLSTVWVQTSIYDYEVPWIKEGQPARMELSYQPGKTYQGTVGYVYPSLDQKTRTVQVRLEFTNPNLELKPGMFTNVRIQSRPKNNVTVIPNEAIIRTGERNIVFVAKGEGAFEPREVTLGMEGGQRNNEIEILEGVQPGEKIVTSAQFLFDSESRLQEAIQKMLQQKQDTPDMEMETMDSSGSEMNHKEMPEDTTDHSNMNM</sequence>